<dbReference type="Gramene" id="GBG75402">
    <property type="protein sequence ID" value="GBG75402"/>
    <property type="gene ID" value="CBR_g20032"/>
</dbReference>
<evidence type="ECO:0000313" key="3">
    <source>
        <dbReference type="Proteomes" id="UP000265515"/>
    </source>
</evidence>
<dbReference type="Pfam" id="PF00646">
    <property type="entry name" value="F-box"/>
    <property type="match status" value="1"/>
</dbReference>
<dbReference type="Gene3D" id="3.80.10.10">
    <property type="entry name" value="Ribonuclease Inhibitor"/>
    <property type="match status" value="1"/>
</dbReference>
<dbReference type="InterPro" id="IPR032675">
    <property type="entry name" value="LRR_dom_sf"/>
</dbReference>
<accession>A0A388KZI8</accession>
<dbReference type="SUPFAM" id="SSF52047">
    <property type="entry name" value="RNI-like"/>
    <property type="match status" value="1"/>
</dbReference>
<feature type="domain" description="F-box" evidence="1">
    <location>
        <begin position="46"/>
        <end position="86"/>
    </location>
</feature>
<protein>
    <recommendedName>
        <fullName evidence="1">F-box domain-containing protein</fullName>
    </recommendedName>
</protein>
<dbReference type="InterPro" id="IPR036047">
    <property type="entry name" value="F-box-like_dom_sf"/>
</dbReference>
<dbReference type="AlphaFoldDB" id="A0A388KZI8"/>
<dbReference type="Proteomes" id="UP000265515">
    <property type="component" value="Unassembled WGS sequence"/>
</dbReference>
<dbReference type="OrthoDB" id="423607at2759"/>
<dbReference type="PANTHER" id="PTHR38926">
    <property type="entry name" value="F-BOX DOMAIN CONTAINING PROTEIN, EXPRESSED"/>
    <property type="match status" value="1"/>
</dbReference>
<dbReference type="Gene3D" id="1.20.1280.50">
    <property type="match status" value="1"/>
</dbReference>
<comment type="caution">
    <text evidence="2">The sequence shown here is derived from an EMBL/GenBank/DDBJ whole genome shotgun (WGS) entry which is preliminary data.</text>
</comment>
<dbReference type="InterPro" id="IPR001810">
    <property type="entry name" value="F-box_dom"/>
</dbReference>
<name>A0A388KZI8_CHABU</name>
<evidence type="ECO:0000313" key="2">
    <source>
        <dbReference type="EMBL" id="GBG75402.1"/>
    </source>
</evidence>
<gene>
    <name evidence="2" type="ORF">CBR_g20032</name>
</gene>
<proteinExistence type="predicted"/>
<organism evidence="2 3">
    <name type="scientific">Chara braunii</name>
    <name type="common">Braun's stonewort</name>
    <dbReference type="NCBI Taxonomy" id="69332"/>
    <lineage>
        <taxon>Eukaryota</taxon>
        <taxon>Viridiplantae</taxon>
        <taxon>Streptophyta</taxon>
        <taxon>Charophyceae</taxon>
        <taxon>Charales</taxon>
        <taxon>Characeae</taxon>
        <taxon>Chara</taxon>
    </lineage>
</organism>
<sequence length="325" mass="37437">MARRSEFRRVGIHVNVDKVDHDGPANVVDKDDVIDIPPLLPDWSSLQMDVLAVVLSFLPVRERFRAGSVCQKWRRASLDPGCWREADLRDTEEVNEEIYDQLTRAVIVRSRAHLRSLSLRFCNDGLLKYIGTHCPLLEKIKIDEMDVDDWNRQCHNMNYDFKPSIGAIKRFVQGCPQLRSLHLFVIYEREKKELSEVVRVLMSGFPHLVSLYLDVSSAYLDVSAECSSIFELPIHWKFFQIDIDDIRFMVDHIPNLEVLGLRHACVTDAALHLIGERLQCLRSLFLQFCSDGTREGIRSLKAARKDLNVTVKNRVKNGTTPINPR</sequence>
<dbReference type="PANTHER" id="PTHR38926:SF5">
    <property type="entry name" value="F-BOX AND LEUCINE-RICH REPEAT PROTEIN 6"/>
    <property type="match status" value="1"/>
</dbReference>
<dbReference type="SUPFAM" id="SSF81383">
    <property type="entry name" value="F-box domain"/>
    <property type="match status" value="1"/>
</dbReference>
<keyword evidence="3" id="KW-1185">Reference proteome</keyword>
<dbReference type="STRING" id="69332.A0A388KZI8"/>
<reference evidence="2 3" key="1">
    <citation type="journal article" date="2018" name="Cell">
        <title>The Chara Genome: Secondary Complexity and Implications for Plant Terrestrialization.</title>
        <authorList>
            <person name="Nishiyama T."/>
            <person name="Sakayama H."/>
            <person name="Vries J.D."/>
            <person name="Buschmann H."/>
            <person name="Saint-Marcoux D."/>
            <person name="Ullrich K.K."/>
            <person name="Haas F.B."/>
            <person name="Vanderstraeten L."/>
            <person name="Becker D."/>
            <person name="Lang D."/>
            <person name="Vosolsobe S."/>
            <person name="Rombauts S."/>
            <person name="Wilhelmsson P.K.I."/>
            <person name="Janitza P."/>
            <person name="Kern R."/>
            <person name="Heyl A."/>
            <person name="Rumpler F."/>
            <person name="Villalobos L.I.A.C."/>
            <person name="Clay J.M."/>
            <person name="Skokan R."/>
            <person name="Toyoda A."/>
            <person name="Suzuki Y."/>
            <person name="Kagoshima H."/>
            <person name="Schijlen E."/>
            <person name="Tajeshwar N."/>
            <person name="Catarino B."/>
            <person name="Hetherington A.J."/>
            <person name="Saltykova A."/>
            <person name="Bonnot C."/>
            <person name="Breuninger H."/>
            <person name="Symeonidi A."/>
            <person name="Radhakrishnan G.V."/>
            <person name="Van Nieuwerburgh F."/>
            <person name="Deforce D."/>
            <person name="Chang C."/>
            <person name="Karol K.G."/>
            <person name="Hedrich R."/>
            <person name="Ulvskov P."/>
            <person name="Glockner G."/>
            <person name="Delwiche C.F."/>
            <person name="Petrasek J."/>
            <person name="Van de Peer Y."/>
            <person name="Friml J."/>
            <person name="Beilby M."/>
            <person name="Dolan L."/>
            <person name="Kohara Y."/>
            <person name="Sugano S."/>
            <person name="Fujiyama A."/>
            <person name="Delaux P.-M."/>
            <person name="Quint M."/>
            <person name="TheiBen G."/>
            <person name="Hagemann M."/>
            <person name="Harholt J."/>
            <person name="Dunand C."/>
            <person name="Zachgo S."/>
            <person name="Langdale J."/>
            <person name="Maumus F."/>
            <person name="Straeten D.V.D."/>
            <person name="Gould S.B."/>
            <person name="Rensing S.A."/>
        </authorList>
    </citation>
    <scope>NUCLEOTIDE SEQUENCE [LARGE SCALE GENOMIC DNA]</scope>
    <source>
        <strain evidence="2 3">S276</strain>
    </source>
</reference>
<dbReference type="EMBL" id="BFEA01000224">
    <property type="protein sequence ID" value="GBG75402.1"/>
    <property type="molecule type" value="Genomic_DNA"/>
</dbReference>
<evidence type="ECO:0000259" key="1">
    <source>
        <dbReference type="SMART" id="SM00256"/>
    </source>
</evidence>
<dbReference type="SMART" id="SM00256">
    <property type="entry name" value="FBOX"/>
    <property type="match status" value="1"/>
</dbReference>